<comment type="cofactor">
    <cofactor evidence="1">
        <name>Mn(2+)</name>
        <dbReference type="ChEBI" id="CHEBI:29035"/>
    </cofactor>
</comment>
<feature type="binding site" evidence="7">
    <location>
        <position position="238"/>
    </location>
    <ligand>
        <name>a divalent metal cation</name>
        <dbReference type="ChEBI" id="CHEBI:60240"/>
    </ligand>
</feature>
<feature type="domain" description="Malic enzyme N-terminal" evidence="9">
    <location>
        <begin position="73"/>
        <end position="253"/>
    </location>
</feature>
<sequence>MDNSRDARGVSVLNSATLNKGTTFTFTQRERLGLRGLLPPKLEKVETQVKRAWEQLKTFDEDLNKYIFLENLHMQNERLFYRVLCEHLEALMPIVYTPTVGEACIKFDRIYRNRCGMYFGRVDSGVMRRMLDNWPEEDVEIIVVTDGGRVLGLGDLGTNGMAISVGKVSLYVAGAGFDPMRTMSVCLDLGTNNAALRENEFYLGSADPRLEGEEHFAVVEEFCLAVADKWPNCLIQFEDFKTEDAFRVLERMQERVLCFNDDIQGTGATVLAGLINALRAQGTAVRDVRIIFFGAGSSAIGVATQIVQLLMSEGLEEDEATARVHMFDSKGLVTDQRFDWEQVRTTHKVKFAQRGVETCDDLLTLIQRVHPHALFGLSGFGPVFTKEHIDELCRHVGRPIVFPLSNPTTKAEITAVDAYTWSNGKCLFAAGSPFEPVKLNGVTHVPGQGNNMFIFPGIGFAAVSVKAKYVPDSFFVVAAKALAAVVPDDEVQIGTIYPNVSDIREISTRIAVAVAQHAYEIGVAQLYPKPGDLLAFIQGRMYYPMKYDR</sequence>
<dbReference type="GO" id="GO:0046872">
    <property type="term" value="F:metal ion binding"/>
    <property type="evidence" value="ECO:0007669"/>
    <property type="project" value="UniProtKB-KW"/>
</dbReference>
<dbReference type="GO" id="GO:0051287">
    <property type="term" value="F:NAD binding"/>
    <property type="evidence" value="ECO:0007669"/>
    <property type="project" value="InterPro"/>
</dbReference>
<dbReference type="InterPro" id="IPR046346">
    <property type="entry name" value="Aminoacid_DH-like_N_sf"/>
</dbReference>
<feature type="active site" description="Proton acceptor" evidence="5">
    <location>
        <position position="167"/>
    </location>
</feature>
<feature type="binding site" evidence="7">
    <location>
        <position position="262"/>
    </location>
    <ligand>
        <name>a divalent metal cation</name>
        <dbReference type="ChEBI" id="CHEBI:60240"/>
    </ligand>
</feature>
<feature type="domain" description="Malic enzyme NAD-binding" evidence="8">
    <location>
        <begin position="263"/>
        <end position="519"/>
    </location>
</feature>
<reference evidence="10" key="1">
    <citation type="submission" date="2021-01" db="EMBL/GenBank/DDBJ databases">
        <authorList>
            <person name="Corre E."/>
            <person name="Pelletier E."/>
            <person name="Niang G."/>
            <person name="Scheremetjew M."/>
            <person name="Finn R."/>
            <person name="Kale V."/>
            <person name="Holt S."/>
            <person name="Cochrane G."/>
            <person name="Meng A."/>
            <person name="Brown T."/>
            <person name="Cohen L."/>
        </authorList>
    </citation>
    <scope>NUCLEOTIDE SEQUENCE</scope>
    <source>
        <strain evidence="10">Clade-D-RCC1621</strain>
    </source>
</reference>
<feature type="binding site" evidence="6">
    <location>
        <position position="149"/>
    </location>
    <ligand>
        <name>(S)-malate</name>
        <dbReference type="ChEBI" id="CHEBI:15589"/>
    </ligand>
</feature>
<evidence type="ECO:0000256" key="3">
    <source>
        <dbReference type="ARBA" id="ARBA00022723"/>
    </source>
</evidence>
<dbReference type="InterPro" id="IPR012301">
    <property type="entry name" value="Malic_N_dom"/>
</dbReference>
<dbReference type="InterPro" id="IPR036291">
    <property type="entry name" value="NAD(P)-bd_dom_sf"/>
</dbReference>
<dbReference type="InterPro" id="IPR001891">
    <property type="entry name" value="Malic_OxRdtase"/>
</dbReference>
<evidence type="ECO:0000256" key="1">
    <source>
        <dbReference type="ARBA" id="ARBA00001936"/>
    </source>
</evidence>
<evidence type="ECO:0000256" key="5">
    <source>
        <dbReference type="PIRSR" id="PIRSR000106-1"/>
    </source>
</evidence>
<evidence type="ECO:0000313" key="10">
    <source>
        <dbReference type="EMBL" id="CAD8810158.1"/>
    </source>
</evidence>
<protein>
    <recommendedName>
        <fullName evidence="11">Malic enzyme</fullName>
    </recommendedName>
</protein>
<dbReference type="SUPFAM" id="SSF51735">
    <property type="entry name" value="NAD(P)-binding Rossmann-fold domains"/>
    <property type="match status" value="1"/>
</dbReference>
<dbReference type="Pfam" id="PF03949">
    <property type="entry name" value="Malic_M"/>
    <property type="match status" value="1"/>
</dbReference>
<dbReference type="SUPFAM" id="SSF53223">
    <property type="entry name" value="Aminoacid dehydrogenase-like, N-terminal domain"/>
    <property type="match status" value="1"/>
</dbReference>
<dbReference type="GO" id="GO:0006108">
    <property type="term" value="P:malate metabolic process"/>
    <property type="evidence" value="ECO:0007669"/>
    <property type="project" value="TreeGrafter"/>
</dbReference>
<evidence type="ECO:0000256" key="7">
    <source>
        <dbReference type="PIRSR" id="PIRSR000106-3"/>
    </source>
</evidence>
<name>A0A7S0WEN0_9CHLO</name>
<dbReference type="FunFam" id="3.40.50.720:FF:000182">
    <property type="entry name" value="NAD-dependent malic enzyme"/>
    <property type="match status" value="1"/>
</dbReference>
<dbReference type="SMART" id="SM01274">
    <property type="entry name" value="malic"/>
    <property type="match status" value="1"/>
</dbReference>
<dbReference type="InterPro" id="IPR012302">
    <property type="entry name" value="Malic_NAD-bd"/>
</dbReference>
<dbReference type="AlphaFoldDB" id="A0A7S0WEN0"/>
<evidence type="ECO:0008006" key="11">
    <source>
        <dbReference type="Google" id="ProtNLM"/>
    </source>
</evidence>
<dbReference type="PIRSF" id="PIRSF000106">
    <property type="entry name" value="ME"/>
    <property type="match status" value="1"/>
</dbReference>
<accession>A0A7S0WEN0</accession>
<dbReference type="GO" id="GO:0005739">
    <property type="term" value="C:mitochondrion"/>
    <property type="evidence" value="ECO:0007669"/>
    <property type="project" value="TreeGrafter"/>
</dbReference>
<dbReference type="CDD" id="cd05312">
    <property type="entry name" value="NAD_bind_1_malic_enz"/>
    <property type="match status" value="1"/>
</dbReference>
<dbReference type="EMBL" id="HBFO01001798">
    <property type="protein sequence ID" value="CAD8810158.1"/>
    <property type="molecule type" value="Transcribed_RNA"/>
</dbReference>
<dbReference type="NCBIfam" id="NF010052">
    <property type="entry name" value="PRK13529.1"/>
    <property type="match status" value="1"/>
</dbReference>
<evidence type="ECO:0000259" key="8">
    <source>
        <dbReference type="SMART" id="SM00919"/>
    </source>
</evidence>
<evidence type="ECO:0000259" key="9">
    <source>
        <dbReference type="SMART" id="SM01274"/>
    </source>
</evidence>
<evidence type="ECO:0000256" key="2">
    <source>
        <dbReference type="ARBA" id="ARBA00008785"/>
    </source>
</evidence>
<dbReference type="PANTHER" id="PTHR23406">
    <property type="entry name" value="MALIC ENZYME-RELATED"/>
    <property type="match status" value="1"/>
</dbReference>
<dbReference type="Gene3D" id="3.40.50.10380">
    <property type="entry name" value="Malic enzyme, N-terminal domain"/>
    <property type="match status" value="1"/>
</dbReference>
<evidence type="ECO:0000256" key="6">
    <source>
        <dbReference type="PIRSR" id="PIRSR000106-2"/>
    </source>
</evidence>
<proteinExistence type="inferred from homology"/>
<feature type="binding site" evidence="7">
    <location>
        <position position="239"/>
    </location>
    <ligand>
        <name>a divalent metal cation</name>
        <dbReference type="ChEBI" id="CHEBI:60240"/>
    </ligand>
</feature>
<dbReference type="InterPro" id="IPR037062">
    <property type="entry name" value="Malic_N_dom_sf"/>
</dbReference>
<evidence type="ECO:0000256" key="4">
    <source>
        <dbReference type="ARBA" id="ARBA00023002"/>
    </source>
</evidence>
<feature type="binding site" evidence="6">
    <location>
        <position position="450"/>
    </location>
    <ligand>
        <name>(S)-malate</name>
        <dbReference type="ChEBI" id="CHEBI:15589"/>
    </ligand>
</feature>
<comment type="similarity">
    <text evidence="2">Belongs to the malic enzymes family.</text>
</comment>
<gene>
    <name evidence="10" type="ORF">OMED0930_LOCUS1252</name>
</gene>
<keyword evidence="3 7" id="KW-0479">Metal-binding</keyword>
<feature type="binding site" evidence="6">
    <location>
        <position position="406"/>
    </location>
    <ligand>
        <name>(S)-malate</name>
        <dbReference type="ChEBI" id="CHEBI:15589"/>
    </ligand>
</feature>
<dbReference type="PANTHER" id="PTHR23406:SF32">
    <property type="entry name" value="NADP-DEPENDENT MALIC ENZYME"/>
    <property type="match status" value="1"/>
</dbReference>
<keyword evidence="4" id="KW-0560">Oxidoreductase</keyword>
<dbReference type="SMART" id="SM00919">
    <property type="entry name" value="Malic_M"/>
    <property type="match status" value="1"/>
</dbReference>
<comment type="cofactor">
    <cofactor evidence="7">
        <name>Mg(2+)</name>
        <dbReference type="ChEBI" id="CHEBI:18420"/>
    </cofactor>
    <cofactor evidence="7">
        <name>Mn(2+)</name>
        <dbReference type="ChEBI" id="CHEBI:29035"/>
    </cofactor>
    <text evidence="7">Divalent metal cations. Prefers magnesium or manganese.</text>
</comment>
<dbReference type="PRINTS" id="PR00072">
    <property type="entry name" value="MALOXRDTASE"/>
</dbReference>
<dbReference type="Pfam" id="PF00390">
    <property type="entry name" value="malic"/>
    <property type="match status" value="1"/>
</dbReference>
<feature type="active site" description="Proton donor" evidence="5">
    <location>
        <position position="96"/>
    </location>
</feature>
<dbReference type="GO" id="GO:0004471">
    <property type="term" value="F:malate dehydrogenase (decarboxylating) (NAD+) activity"/>
    <property type="evidence" value="ECO:0007669"/>
    <property type="project" value="TreeGrafter"/>
</dbReference>
<organism evidence="10">
    <name type="scientific">Ostreococcus mediterraneus</name>
    <dbReference type="NCBI Taxonomy" id="1486918"/>
    <lineage>
        <taxon>Eukaryota</taxon>
        <taxon>Viridiplantae</taxon>
        <taxon>Chlorophyta</taxon>
        <taxon>Mamiellophyceae</taxon>
        <taxon>Mamiellales</taxon>
        <taxon>Bathycoccaceae</taxon>
        <taxon>Ostreococcus</taxon>
    </lineage>
</organism>
<dbReference type="Gene3D" id="3.40.50.720">
    <property type="entry name" value="NAD(P)-binding Rossmann-like Domain"/>
    <property type="match status" value="1"/>
</dbReference>